<evidence type="ECO:0000256" key="1">
    <source>
        <dbReference type="SAM" id="MobiDB-lite"/>
    </source>
</evidence>
<keyword evidence="3" id="KW-1185">Reference proteome</keyword>
<evidence type="ECO:0000313" key="2">
    <source>
        <dbReference type="EMBL" id="CAF4838961.1"/>
    </source>
</evidence>
<feature type="non-terminal residue" evidence="2">
    <location>
        <position position="1"/>
    </location>
</feature>
<comment type="caution">
    <text evidence="2">The sequence shown here is derived from an EMBL/GenBank/DDBJ whole genome shotgun (WGS) entry which is preliminary data.</text>
</comment>
<feature type="region of interest" description="Disordered" evidence="1">
    <location>
        <begin position="1"/>
        <end position="105"/>
    </location>
</feature>
<proteinExistence type="predicted"/>
<dbReference type="Proteomes" id="UP000663873">
    <property type="component" value="Unassembled WGS sequence"/>
</dbReference>
<feature type="compositionally biased region" description="Low complexity" evidence="1">
    <location>
        <begin position="1"/>
        <end position="22"/>
    </location>
</feature>
<gene>
    <name evidence="2" type="ORF">UJA718_LOCUS42953</name>
</gene>
<name>A0A821RHK3_9BILA</name>
<evidence type="ECO:0000313" key="3">
    <source>
        <dbReference type="Proteomes" id="UP000663873"/>
    </source>
</evidence>
<sequence length="105" mass="11916">SLIEQQEQTHLHHSQQQQSLPQKTSNDEETYSFRHVTKKLQHAKSHGELYQPIAPLPMPPITKISNDENEIKYPQKHSSESPQSSISPRIRAATTTAVPILSRPT</sequence>
<dbReference type="AlphaFoldDB" id="A0A821RHK3"/>
<reference evidence="2" key="1">
    <citation type="submission" date="2021-02" db="EMBL/GenBank/DDBJ databases">
        <authorList>
            <person name="Nowell W R."/>
        </authorList>
    </citation>
    <scope>NUCLEOTIDE SEQUENCE</scope>
</reference>
<feature type="compositionally biased region" description="Basic residues" evidence="1">
    <location>
        <begin position="35"/>
        <end position="44"/>
    </location>
</feature>
<dbReference type="EMBL" id="CAJOBP010057446">
    <property type="protein sequence ID" value="CAF4838961.1"/>
    <property type="molecule type" value="Genomic_DNA"/>
</dbReference>
<accession>A0A821RHK3</accession>
<feature type="non-terminal residue" evidence="2">
    <location>
        <position position="105"/>
    </location>
</feature>
<organism evidence="2 3">
    <name type="scientific">Rotaria socialis</name>
    <dbReference type="NCBI Taxonomy" id="392032"/>
    <lineage>
        <taxon>Eukaryota</taxon>
        <taxon>Metazoa</taxon>
        <taxon>Spiralia</taxon>
        <taxon>Gnathifera</taxon>
        <taxon>Rotifera</taxon>
        <taxon>Eurotatoria</taxon>
        <taxon>Bdelloidea</taxon>
        <taxon>Philodinida</taxon>
        <taxon>Philodinidae</taxon>
        <taxon>Rotaria</taxon>
    </lineage>
</organism>
<protein>
    <submittedName>
        <fullName evidence="2">Uncharacterized protein</fullName>
    </submittedName>
</protein>
<feature type="compositionally biased region" description="Basic and acidic residues" evidence="1">
    <location>
        <begin position="65"/>
        <end position="79"/>
    </location>
</feature>
<feature type="compositionally biased region" description="Low complexity" evidence="1">
    <location>
        <begin position="80"/>
        <end position="91"/>
    </location>
</feature>